<dbReference type="AlphaFoldDB" id="A0A4R1GIF2"/>
<dbReference type="PANTHER" id="PTHR23407">
    <property type="entry name" value="ATPASE INHIBITOR/5-FORMYLTETRAHYDROFOLATE CYCLO-LIGASE"/>
    <property type="match status" value="1"/>
</dbReference>
<evidence type="ECO:0000256" key="4">
    <source>
        <dbReference type="PIRSR" id="PIRSR006806-1"/>
    </source>
</evidence>
<evidence type="ECO:0000313" key="7">
    <source>
        <dbReference type="Proteomes" id="UP000295777"/>
    </source>
</evidence>
<comment type="catalytic activity">
    <reaction evidence="5">
        <text>(6S)-5-formyl-5,6,7,8-tetrahydrofolate + ATP = (6R)-5,10-methenyltetrahydrofolate + ADP + phosphate</text>
        <dbReference type="Rhea" id="RHEA:10488"/>
        <dbReference type="ChEBI" id="CHEBI:30616"/>
        <dbReference type="ChEBI" id="CHEBI:43474"/>
        <dbReference type="ChEBI" id="CHEBI:57455"/>
        <dbReference type="ChEBI" id="CHEBI:57457"/>
        <dbReference type="ChEBI" id="CHEBI:456216"/>
        <dbReference type="EC" id="6.3.3.2"/>
    </reaction>
</comment>
<comment type="cofactor">
    <cofactor evidence="5">
        <name>Mg(2+)</name>
        <dbReference type="ChEBI" id="CHEBI:18420"/>
    </cofactor>
</comment>
<comment type="similarity">
    <text evidence="1 5">Belongs to the 5-formyltetrahydrofolate cyclo-ligase family.</text>
</comment>
<evidence type="ECO:0000256" key="3">
    <source>
        <dbReference type="ARBA" id="ARBA00022840"/>
    </source>
</evidence>
<dbReference type="GO" id="GO:0030272">
    <property type="term" value="F:5-formyltetrahydrofolate cyclo-ligase activity"/>
    <property type="evidence" value="ECO:0007669"/>
    <property type="project" value="UniProtKB-EC"/>
</dbReference>
<keyword evidence="6" id="KW-0436">Ligase</keyword>
<dbReference type="GO" id="GO:0035999">
    <property type="term" value="P:tetrahydrofolate interconversion"/>
    <property type="evidence" value="ECO:0007669"/>
    <property type="project" value="TreeGrafter"/>
</dbReference>
<reference evidence="6 7" key="1">
    <citation type="submission" date="2019-03" db="EMBL/GenBank/DDBJ databases">
        <title>Genomic Encyclopedia of Archaeal and Bacterial Type Strains, Phase II (KMG-II): from individual species to whole genera.</title>
        <authorList>
            <person name="Goeker M."/>
        </authorList>
    </citation>
    <scope>NUCLEOTIDE SEQUENCE [LARGE SCALE GENOMIC DNA]</scope>
    <source>
        <strain evidence="6 7">DSM 24425</strain>
    </source>
</reference>
<dbReference type="RefSeq" id="WP_132525506.1">
    <property type="nucleotide sequence ID" value="NZ_SMFV01000001.1"/>
</dbReference>
<evidence type="ECO:0000313" key="6">
    <source>
        <dbReference type="EMBL" id="TCK06715.1"/>
    </source>
</evidence>
<protein>
    <recommendedName>
        <fullName evidence="5">5-formyltetrahydrofolate cyclo-ligase</fullName>
        <ecNumber evidence="5">6.3.3.2</ecNumber>
    </recommendedName>
</protein>
<gene>
    <name evidence="6" type="ORF">CLV27_0525</name>
</gene>
<keyword evidence="7" id="KW-1185">Reference proteome</keyword>
<feature type="binding site" evidence="4">
    <location>
        <position position="54"/>
    </location>
    <ligand>
        <name>substrate</name>
    </ligand>
</feature>
<dbReference type="InterPro" id="IPR002698">
    <property type="entry name" value="FTHF_cligase"/>
</dbReference>
<evidence type="ECO:0000256" key="5">
    <source>
        <dbReference type="RuleBase" id="RU361279"/>
    </source>
</evidence>
<keyword evidence="2 4" id="KW-0547">Nucleotide-binding</keyword>
<dbReference type="PIRSF" id="PIRSF006806">
    <property type="entry name" value="FTHF_cligase"/>
    <property type="match status" value="1"/>
</dbReference>
<sequence>MLTKEQIREKVKRRRLLLPESERKRKSEQIVEKLKALLPSDVNTLMFYAPFKGEVDLLPLAEWCLSRGKRVVFPRVSGKEILPLEVFSLSELSPGYCSILEPPYELSRAINEIDVVFVPGIAFDLNCFRIGYGGGFYDRFLARTQIGFKIGICFDFQVVERIPHDPYDVPVDLVVTEKREIRRKEWS</sequence>
<feature type="binding site" evidence="4">
    <location>
        <begin position="129"/>
        <end position="137"/>
    </location>
    <ligand>
        <name>ATP</name>
        <dbReference type="ChEBI" id="CHEBI:30616"/>
    </ligand>
</feature>
<keyword evidence="5" id="KW-0479">Metal-binding</keyword>
<dbReference type="PANTHER" id="PTHR23407:SF1">
    <property type="entry name" value="5-FORMYLTETRAHYDROFOLATE CYCLO-LIGASE"/>
    <property type="match status" value="1"/>
</dbReference>
<dbReference type="Gene3D" id="3.40.50.10420">
    <property type="entry name" value="NagB/RpiA/CoA transferase-like"/>
    <property type="match status" value="1"/>
</dbReference>
<keyword evidence="3 4" id="KW-0067">ATP-binding</keyword>
<dbReference type="InterPro" id="IPR037171">
    <property type="entry name" value="NagB/RpiA_transferase-like"/>
</dbReference>
<dbReference type="GO" id="GO:0009396">
    <property type="term" value="P:folic acid-containing compound biosynthetic process"/>
    <property type="evidence" value="ECO:0007669"/>
    <property type="project" value="TreeGrafter"/>
</dbReference>
<dbReference type="EC" id="6.3.3.2" evidence="5"/>
<feature type="binding site" evidence="4">
    <location>
        <begin position="4"/>
        <end position="8"/>
    </location>
    <ligand>
        <name>ATP</name>
        <dbReference type="ChEBI" id="CHEBI:30616"/>
    </ligand>
</feature>
<dbReference type="OrthoDB" id="9801938at2"/>
<accession>A0A4R1GIF2</accession>
<evidence type="ECO:0000256" key="2">
    <source>
        <dbReference type="ARBA" id="ARBA00022741"/>
    </source>
</evidence>
<name>A0A4R1GIF2_9BACT</name>
<organism evidence="6 7">
    <name type="scientific">Phorcysia thermohydrogeniphila</name>
    <dbReference type="NCBI Taxonomy" id="936138"/>
    <lineage>
        <taxon>Bacteria</taxon>
        <taxon>Pseudomonadati</taxon>
        <taxon>Aquificota</taxon>
        <taxon>Aquificia</taxon>
        <taxon>Desulfurobacteriales</taxon>
        <taxon>Desulfurobacteriaceae</taxon>
        <taxon>Phorcysia</taxon>
    </lineage>
</organism>
<proteinExistence type="inferred from homology"/>
<dbReference type="Pfam" id="PF01812">
    <property type="entry name" value="5-FTHF_cyc-lig"/>
    <property type="match status" value="1"/>
</dbReference>
<dbReference type="SUPFAM" id="SSF100950">
    <property type="entry name" value="NagB/RpiA/CoA transferase-like"/>
    <property type="match status" value="1"/>
</dbReference>
<dbReference type="GO" id="GO:0046872">
    <property type="term" value="F:metal ion binding"/>
    <property type="evidence" value="ECO:0007669"/>
    <property type="project" value="UniProtKB-KW"/>
</dbReference>
<comment type="caution">
    <text evidence="6">The sequence shown here is derived from an EMBL/GenBank/DDBJ whole genome shotgun (WGS) entry which is preliminary data.</text>
</comment>
<dbReference type="InterPro" id="IPR024185">
    <property type="entry name" value="FTHF_cligase-like_sf"/>
</dbReference>
<dbReference type="NCBIfam" id="TIGR02727">
    <property type="entry name" value="MTHFS_bact"/>
    <property type="match status" value="1"/>
</dbReference>
<dbReference type="Proteomes" id="UP000295777">
    <property type="component" value="Unassembled WGS sequence"/>
</dbReference>
<evidence type="ECO:0000256" key="1">
    <source>
        <dbReference type="ARBA" id="ARBA00010638"/>
    </source>
</evidence>
<dbReference type="EMBL" id="SMFV01000001">
    <property type="protein sequence ID" value="TCK06715.1"/>
    <property type="molecule type" value="Genomic_DNA"/>
</dbReference>
<keyword evidence="5" id="KW-0460">Magnesium</keyword>
<dbReference type="GO" id="GO:0005524">
    <property type="term" value="F:ATP binding"/>
    <property type="evidence" value="ECO:0007669"/>
    <property type="project" value="UniProtKB-KW"/>
</dbReference>